<dbReference type="FlyBase" id="FBgn0085466">
    <property type="gene designation" value="CG34437"/>
</dbReference>
<reference evidence="4 6" key="4">
    <citation type="journal article" date="2002" name="Genome Biol.">
        <title>The transposable elements of the Drosophila melanogaster euchromatin: a genomics perspective.</title>
        <authorList>
            <person name="Kaminker J.S."/>
            <person name="Bergman C.M."/>
            <person name="Kronmiller B."/>
            <person name="Carlson J."/>
            <person name="Svirskas R."/>
            <person name="Patel S."/>
            <person name="Frise E."/>
            <person name="Wheeler D.A."/>
            <person name="Lewis S.E."/>
            <person name="Rubin G.M."/>
            <person name="Ashburner M."/>
            <person name="Celniker S.E."/>
        </authorList>
    </citation>
    <scope>NUCLEOTIDE SEQUENCE [LARGE SCALE GENOMIC DNA]</scope>
    <source>
        <strain evidence="6">Berkeley</strain>
    </source>
</reference>
<dbReference type="PhylomeDB" id="A8JRF0"/>
<dbReference type="RefSeq" id="NP_001097955.1">
    <property type="nucleotide sequence ID" value="NM_001104485.1"/>
</dbReference>
<dbReference type="KEGG" id="dme:Dmel_CG34437"/>
<evidence type="ECO:0000256" key="2">
    <source>
        <dbReference type="SAM" id="SignalP"/>
    </source>
</evidence>
<dbReference type="SUPFAM" id="SSF50494">
    <property type="entry name" value="Trypsin-like serine proteases"/>
    <property type="match status" value="1"/>
</dbReference>
<dbReference type="Pfam" id="PF00089">
    <property type="entry name" value="Trypsin"/>
    <property type="match status" value="1"/>
</dbReference>
<dbReference type="GO" id="GO:0006508">
    <property type="term" value="P:proteolysis"/>
    <property type="evidence" value="ECO:0007669"/>
    <property type="project" value="InterPro"/>
</dbReference>
<dbReference type="PROSITE" id="PS50240">
    <property type="entry name" value="TRYPSIN_DOM"/>
    <property type="match status" value="1"/>
</dbReference>
<feature type="chain" id="PRO_5002725323" description="Peptidase S1 domain-containing protein" evidence="2">
    <location>
        <begin position="21"/>
        <end position="266"/>
    </location>
</feature>
<dbReference type="AGR" id="FB:FBgn0085466"/>
<gene>
    <name evidence="4" type="primary">CG16918</name>
    <name evidence="4" type="synonym">Dmel\CG34437</name>
    <name evidence="4" type="synonym">SPH201</name>
    <name evidence="4" type="synonym">SPH201b</name>
    <name evidence="4 5" type="ORF">CG34437</name>
    <name evidence="4" type="ORF">Dmel_CG34437</name>
</gene>
<reference evidence="4 6" key="10">
    <citation type="journal article" date="2015" name="G3 (Bethesda)">
        <title>Gene Model Annotations for Drosophila melanogaster: The Rule-Benders.</title>
        <authorList>
            <consortium name="FlyBase Consortium"/>
            <person name="Crosby M.A."/>
            <person name="Gramates L.S."/>
            <person name="Dos Santos G."/>
            <person name="Matthews B.B."/>
            <person name="St Pierre S.E."/>
            <person name="Zhou P."/>
            <person name="Schroeder A.J."/>
            <person name="Falls K."/>
            <person name="Emmert D.B."/>
            <person name="Russo S.M."/>
            <person name="Gelbart W.M."/>
            <person name="null"/>
        </authorList>
    </citation>
    <scope>NUCLEOTIDE SEQUENCE [LARGE SCALE GENOMIC DNA]</scope>
    <source>
        <strain evidence="6">Berkeley</strain>
    </source>
</reference>
<reference evidence="4 6" key="8">
    <citation type="journal article" date="2007" name="Science">
        <title>Sequence finishing and mapping of Drosophila melanogaster heterochromatin.</title>
        <authorList>
            <person name="Hoskins R.A."/>
            <person name="Carlson J.W."/>
            <person name="Kennedy C."/>
            <person name="Acevedo D."/>
            <person name="Evans-Holm M."/>
            <person name="Frise E."/>
            <person name="Wan K.H."/>
            <person name="Park S."/>
            <person name="Mendez-Lago M."/>
            <person name="Rossi F."/>
            <person name="Villasante A."/>
            <person name="Dimitri P."/>
            <person name="Karpen G.H."/>
            <person name="Celniker S.E."/>
        </authorList>
    </citation>
    <scope>NUCLEOTIDE SEQUENCE [LARGE SCALE GENOMIC DNA]</scope>
    <source>
        <strain evidence="6">Berkeley</strain>
    </source>
</reference>
<dbReference type="OrthoDB" id="7863612at2759"/>
<dbReference type="VEuPathDB" id="VectorBase:FBgn0085466"/>
<dbReference type="PaxDb" id="7227-FBpp0111650"/>
<name>A8JRF0_DROME</name>
<dbReference type="SMR" id="A8JRF0"/>
<protein>
    <recommendedName>
        <fullName evidence="3">Peptidase S1 domain-containing protein</fullName>
    </recommendedName>
</protein>
<dbReference type="eggNOG" id="KOG3627">
    <property type="taxonomic scope" value="Eukaryota"/>
</dbReference>
<evidence type="ECO:0000259" key="3">
    <source>
        <dbReference type="PROSITE" id="PS50240"/>
    </source>
</evidence>
<dbReference type="SMART" id="SM00020">
    <property type="entry name" value="Tryp_SPc"/>
    <property type="match status" value="1"/>
</dbReference>
<dbReference type="GeneID" id="5740179"/>
<keyword evidence="6" id="KW-1185">Reference proteome</keyword>
<dbReference type="FunFam" id="2.40.10.10:FF:000068">
    <property type="entry name" value="transmembrane protease serine 2"/>
    <property type="match status" value="1"/>
</dbReference>
<keyword evidence="1" id="KW-1015">Disulfide bond</keyword>
<reference evidence="4 6" key="2">
    <citation type="journal article" date="2002" name="Genome Biol.">
        <title>Finishing a whole-genome shotgun: release 3 of the Drosophila melanogaster euchromatic genome sequence.</title>
        <authorList>
            <person name="Celniker S.E."/>
            <person name="Wheeler D.A."/>
            <person name="Kronmiller B."/>
            <person name="Carlson J.W."/>
            <person name="Halpern A."/>
            <person name="Patel S."/>
            <person name="Adams M."/>
            <person name="Champe M."/>
            <person name="Dugan S.P."/>
            <person name="Frise E."/>
            <person name="Hodgson A."/>
            <person name="George R.A."/>
            <person name="Hoskins R.A."/>
            <person name="Laverty T."/>
            <person name="Muzny D.M."/>
            <person name="Nelson C.R."/>
            <person name="Pacleb J.M."/>
            <person name="Park S."/>
            <person name="Pfeiffer B.D."/>
            <person name="Richards S."/>
            <person name="Sodergren E.J."/>
            <person name="Svirskas R."/>
            <person name="Tabor P.E."/>
            <person name="Wan K."/>
            <person name="Stapleton M."/>
            <person name="Sutton G.G."/>
            <person name="Venter C."/>
            <person name="Weinstock G."/>
            <person name="Scherer S.E."/>
            <person name="Myers E.W."/>
            <person name="Gibbs R.A."/>
            <person name="Rubin G.M."/>
        </authorList>
    </citation>
    <scope>NUCLEOTIDE SEQUENCE [LARGE SCALE GENOMIC DNA]</scope>
    <source>
        <strain evidence="6">Berkeley</strain>
    </source>
</reference>
<reference evidence="4 6" key="6">
    <citation type="journal article" date="2005" name="PLoS Comput. Biol.">
        <title>Combined evidence annotation of transposable elements in genome sequences.</title>
        <authorList>
            <person name="Quesneville H."/>
            <person name="Bergman C.M."/>
            <person name="Andrieu O."/>
            <person name="Autard D."/>
            <person name="Nouaud D."/>
            <person name="Ashburner M."/>
            <person name="Anxolabehere D."/>
        </authorList>
    </citation>
    <scope>NUCLEOTIDE SEQUENCE [LARGE SCALE GENOMIC DNA]</scope>
    <source>
        <strain evidence="6">Berkeley</strain>
    </source>
</reference>
<reference evidence="4 6" key="9">
    <citation type="journal article" date="2015" name="G3 (Bethesda)">
        <title>Gene Model Annotations for Drosophila melanogaster: Impact of High-Throughput Data.</title>
        <authorList>
            <consortium name="FlyBase Consortium"/>
            <person name="Matthews B.B."/>
            <person name="Dos Santos G."/>
            <person name="Crosby M.A."/>
            <person name="Emmert D.B."/>
            <person name="St Pierre S.E."/>
            <person name="Gramates L.S."/>
            <person name="Zhou P."/>
            <person name="Schroeder A.J."/>
            <person name="Falls K."/>
            <person name="Strelets V."/>
            <person name="Russo S.M."/>
            <person name="Gelbart W.M."/>
            <person name="null"/>
        </authorList>
    </citation>
    <scope>NUCLEOTIDE SEQUENCE [LARGE SCALE GENOMIC DNA]</scope>
    <source>
        <strain evidence="6">Berkeley</strain>
    </source>
</reference>
<dbReference type="Bgee" id="FBgn0085466">
    <property type="expression patterns" value="Expressed in hemocyte (sensu Nematoda and Protostomia) in imaginal disc-derived wing and 10 other cell types or tissues"/>
</dbReference>
<dbReference type="InterPro" id="IPR051333">
    <property type="entry name" value="CLIP_Serine_Protease"/>
</dbReference>
<dbReference type="InterPro" id="IPR043504">
    <property type="entry name" value="Peptidase_S1_PA_chymotrypsin"/>
</dbReference>
<feature type="signal peptide" evidence="2">
    <location>
        <begin position="1"/>
        <end position="20"/>
    </location>
</feature>
<proteinExistence type="predicted"/>
<reference evidence="4 6" key="11">
    <citation type="journal article" date="2015" name="Genome Res.">
        <title>The Release 6 reference sequence of the Drosophila melanogaster genome.</title>
        <authorList>
            <person name="Hoskins R.A."/>
            <person name="Carlson J.W."/>
            <person name="Wan K.H."/>
            <person name="Park S."/>
            <person name="Mendez I."/>
            <person name="Galle S.E."/>
            <person name="Booth B.W."/>
            <person name="Pfeiffer B.D."/>
            <person name="George R.A."/>
            <person name="Svirskas R."/>
            <person name="Krzywinski M."/>
            <person name="Schein J."/>
            <person name="Accardo M.C."/>
            <person name="Damia E."/>
            <person name="Messina G."/>
            <person name="Mendez-Lago M."/>
            <person name="de Pablos B."/>
            <person name="Demakova O.V."/>
            <person name="Andreyeva E.N."/>
            <person name="Boldyreva L.V."/>
            <person name="Marra M."/>
            <person name="Carvalho A.B."/>
            <person name="Dimitri P."/>
            <person name="Villasante A."/>
            <person name="Zhimulev I.F."/>
            <person name="Rubin G.M."/>
            <person name="Karpen G.H."/>
            <person name="Celniker S.E."/>
        </authorList>
    </citation>
    <scope>NUCLEOTIDE SEQUENCE [LARGE SCALE GENOMIC DNA]</scope>
    <source>
        <strain evidence="6">Berkeley</strain>
    </source>
</reference>
<feature type="domain" description="Peptidase S1" evidence="3">
    <location>
        <begin position="41"/>
        <end position="247"/>
    </location>
</feature>
<dbReference type="EMBL" id="AE014297">
    <property type="protein sequence ID" value="ABW08791.1"/>
    <property type="molecule type" value="Genomic_DNA"/>
</dbReference>
<dbReference type="BioGRID-ORCS" id="5740179">
    <property type="hits" value="0 hits in 1 CRISPR screen"/>
</dbReference>
<dbReference type="AlphaFoldDB" id="A8JRF0"/>
<evidence type="ECO:0000313" key="5">
    <source>
        <dbReference type="FlyBase" id="FBgn0085466"/>
    </source>
</evidence>
<reference evidence="4 6" key="7">
    <citation type="journal article" date="2007" name="Science">
        <title>The Release 5.1 annotation of Drosophila melanogaster heterochromatin.</title>
        <authorList>
            <person name="Smith C.D."/>
            <person name="Shu S."/>
            <person name="Mungall C.J."/>
            <person name="Karpen G.H."/>
        </authorList>
    </citation>
    <scope>NUCLEOTIDE SEQUENCE [LARGE SCALE GENOMIC DNA]</scope>
    <source>
        <strain evidence="6">Berkeley</strain>
    </source>
</reference>
<reference evidence="4 6" key="5">
    <citation type="journal article" date="2002" name="Genome Biol.">
        <title>Heterochromatic sequences in a Drosophila whole-genome shotgun assembly.</title>
        <authorList>
            <person name="Hoskins R.A."/>
            <person name="Smith C.D."/>
            <person name="Carlson J.W."/>
            <person name="Carvalho A.B."/>
            <person name="Halpern A."/>
            <person name="Kaminker J.S."/>
            <person name="Kennedy C."/>
            <person name="Mungall C.J."/>
            <person name="Sullivan B.A."/>
            <person name="Sutton G.G."/>
            <person name="Yasuhara J.C."/>
            <person name="Wakimoto B.T."/>
            <person name="Myers E.W."/>
            <person name="Celniker S.E."/>
            <person name="Rubin G.M."/>
            <person name="Karpen G.H."/>
        </authorList>
    </citation>
    <scope>NUCLEOTIDE SEQUENCE [LARGE SCALE GENOMIC DNA]</scope>
    <source>
        <strain evidence="6">Berkeley</strain>
    </source>
</reference>
<dbReference type="PANTHER" id="PTHR24260:SF147">
    <property type="entry name" value="EG:BACR7A4.3 PROTEIN-RELATED"/>
    <property type="match status" value="1"/>
</dbReference>
<reference evidence="4 6" key="3">
    <citation type="journal article" date="2002" name="Genome Biol.">
        <title>Annotation of the Drosophila melanogaster euchromatic genome: a systematic review.</title>
        <authorList>
            <person name="Misra S."/>
            <person name="Crosby M.A."/>
            <person name="Mungall C.J."/>
            <person name="Matthews B.B."/>
            <person name="Campbell K.S."/>
            <person name="Hradecky P."/>
            <person name="Huang Y."/>
            <person name="Kaminker J.S."/>
            <person name="Millburn G.H."/>
            <person name="Prochnik S.E."/>
            <person name="Smith C.D."/>
            <person name="Tupy J.L."/>
            <person name="Whitfied E.J."/>
            <person name="Bayraktaroglu L."/>
            <person name="Berman B.P."/>
            <person name="Bettencourt B.R."/>
            <person name="Celniker S.E."/>
            <person name="de Grey A.D."/>
            <person name="Drysdale R.A."/>
            <person name="Harris N.L."/>
            <person name="Richter J."/>
            <person name="Russo S."/>
            <person name="Schroeder A.J."/>
            <person name="Shu S.Q."/>
            <person name="Stapleton M."/>
            <person name="Yamada C."/>
            <person name="Ashburner M."/>
            <person name="Gelbart W.M."/>
            <person name="Rubin G.M."/>
            <person name="Lewis S.E."/>
        </authorList>
    </citation>
    <scope>GENOME REANNOTATION</scope>
    <source>
        <strain evidence="6">Berkeley</strain>
    </source>
</reference>
<dbReference type="OMA" id="RECHRTF"/>
<organism evidence="4 6">
    <name type="scientific">Drosophila melanogaster</name>
    <name type="common">Fruit fly</name>
    <dbReference type="NCBI Taxonomy" id="7227"/>
    <lineage>
        <taxon>Eukaryota</taxon>
        <taxon>Metazoa</taxon>
        <taxon>Ecdysozoa</taxon>
        <taxon>Arthropoda</taxon>
        <taxon>Hexapoda</taxon>
        <taxon>Insecta</taxon>
        <taxon>Pterygota</taxon>
        <taxon>Neoptera</taxon>
        <taxon>Endopterygota</taxon>
        <taxon>Diptera</taxon>
        <taxon>Brachycera</taxon>
        <taxon>Muscomorpha</taxon>
        <taxon>Ephydroidea</taxon>
        <taxon>Drosophilidae</taxon>
        <taxon>Drosophila</taxon>
        <taxon>Sophophora</taxon>
    </lineage>
</organism>
<accession>A8JRF0</accession>
<reference evidence="4 6" key="1">
    <citation type="journal article" date="2000" name="Science">
        <title>The genome sequence of Drosophila melanogaster.</title>
        <authorList>
            <person name="Adams M.D."/>
            <person name="Celniker S.E."/>
            <person name="Holt R.A."/>
            <person name="Evans C.A."/>
            <person name="Gocayne J.D."/>
            <person name="Amanatides P.G."/>
            <person name="Scherer S.E."/>
            <person name="Li P.W."/>
            <person name="Hoskins R.A."/>
            <person name="Galle R.F."/>
            <person name="George R.A."/>
            <person name="Lewis S.E."/>
            <person name="Richards S."/>
            <person name="Ashburner M."/>
            <person name="Henderson S.N."/>
            <person name="Sutton G.G."/>
            <person name="Wortman J.R."/>
            <person name="Yandell M.D."/>
            <person name="Zhang Q."/>
            <person name="Chen L.X."/>
            <person name="Brandon R.C."/>
            <person name="Rogers Y.H."/>
            <person name="Blazej R.G."/>
            <person name="Champe M."/>
            <person name="Pfeiffer B.D."/>
            <person name="Wan K.H."/>
            <person name="Doyle C."/>
            <person name="Baxter E.G."/>
            <person name="Helt G."/>
            <person name="Nelson C.R."/>
            <person name="Gabor G.L."/>
            <person name="Abril J.F."/>
            <person name="Agbayani A."/>
            <person name="An H.J."/>
            <person name="Andrews-Pfannkoch C."/>
            <person name="Baldwin D."/>
            <person name="Ballew R.M."/>
            <person name="Basu A."/>
            <person name="Baxendale J."/>
            <person name="Bayraktaroglu L."/>
            <person name="Beasley E.M."/>
            <person name="Beeson K.Y."/>
            <person name="Benos P.V."/>
            <person name="Berman B.P."/>
            <person name="Bhandari D."/>
            <person name="Bolshakov S."/>
            <person name="Borkova D."/>
            <person name="Botchan M.R."/>
            <person name="Bouck J."/>
            <person name="Brokstein P."/>
            <person name="Brottier P."/>
            <person name="Burtis K.C."/>
            <person name="Busam D.A."/>
            <person name="Butler H."/>
            <person name="Cadieu E."/>
            <person name="Center A."/>
            <person name="Chandra I."/>
            <person name="Cherry J.M."/>
            <person name="Cawley S."/>
            <person name="Dahlke C."/>
            <person name="Davenport L.B."/>
            <person name="Davies P."/>
            <person name="de Pablos B."/>
            <person name="Delcher A."/>
            <person name="Deng Z."/>
            <person name="Mays A.D."/>
            <person name="Dew I."/>
            <person name="Dietz S.M."/>
            <person name="Dodson K."/>
            <person name="Doup L.E."/>
            <person name="Downes M."/>
            <person name="Dugan-Rocha S."/>
            <person name="Dunkov B.C."/>
            <person name="Dunn P."/>
            <person name="Durbin K.J."/>
            <person name="Evangelista C.C."/>
            <person name="Ferraz C."/>
            <person name="Ferriera S."/>
            <person name="Fleischmann W."/>
            <person name="Fosler C."/>
            <person name="Gabrielian A.E."/>
            <person name="Garg N.S."/>
            <person name="Gelbart W.M."/>
            <person name="Glasser K."/>
            <person name="Glodek A."/>
            <person name="Gong F."/>
            <person name="Gorrell J.H."/>
            <person name="Gu Z."/>
            <person name="Guan P."/>
            <person name="Harris M."/>
            <person name="Harris N.L."/>
            <person name="Harvey D."/>
            <person name="Heiman T.J."/>
            <person name="Hernandez J.R."/>
            <person name="Houck J."/>
            <person name="Hostin D."/>
            <person name="Houston K.A."/>
            <person name="Howland T.J."/>
            <person name="Wei M.H."/>
            <person name="Ibegwam C."/>
            <person name="Jalali M."/>
            <person name="Kalush F."/>
            <person name="Karpen G.H."/>
            <person name="Ke Z."/>
            <person name="Kennison J.A."/>
            <person name="Ketchum K.A."/>
            <person name="Kimmel B.E."/>
            <person name="Kodira C.D."/>
            <person name="Kraft C."/>
            <person name="Kravitz S."/>
            <person name="Kulp D."/>
            <person name="Lai Z."/>
            <person name="Lasko P."/>
            <person name="Lei Y."/>
            <person name="Levitsky A.A."/>
            <person name="Li J."/>
            <person name="Li Z."/>
            <person name="Liang Y."/>
            <person name="Lin X."/>
            <person name="Liu X."/>
            <person name="Mattei B."/>
            <person name="McIntosh T.C."/>
            <person name="McLeod M.P."/>
            <person name="McPherson D."/>
            <person name="Merkulov G."/>
            <person name="Milshina N.V."/>
            <person name="Mobarry C."/>
            <person name="Morris J."/>
            <person name="Moshrefi A."/>
            <person name="Mount S.M."/>
            <person name="Moy M."/>
            <person name="Murphy B."/>
            <person name="Murphy L."/>
            <person name="Muzny D.M."/>
            <person name="Nelson D.L."/>
            <person name="Nelson D.R."/>
            <person name="Nelson K.A."/>
            <person name="Nixon K."/>
            <person name="Nusskern D.R."/>
            <person name="Pacleb J.M."/>
            <person name="Palazzolo M."/>
            <person name="Pittman G.S."/>
            <person name="Pan S."/>
            <person name="Pollard J."/>
            <person name="Puri V."/>
            <person name="Reese M.G."/>
            <person name="Reinert K."/>
            <person name="Remington K."/>
            <person name="Saunders R.D."/>
            <person name="Scheeler F."/>
            <person name="Shen H."/>
            <person name="Shue B.C."/>
            <person name="Siden-Kiamos I."/>
            <person name="Simpson M."/>
            <person name="Skupski M.P."/>
            <person name="Smith T."/>
            <person name="Spier E."/>
            <person name="Spradling A.C."/>
            <person name="Stapleton M."/>
            <person name="Strong R."/>
            <person name="Sun E."/>
            <person name="Svirskas R."/>
            <person name="Tector C."/>
            <person name="Turner R."/>
            <person name="Venter E."/>
            <person name="Wang A.H."/>
            <person name="Wang X."/>
            <person name="Wang Z.Y."/>
            <person name="Wassarman D.A."/>
            <person name="Weinstock G.M."/>
            <person name="Weissenbach J."/>
            <person name="Williams S.M."/>
            <person name="WoodageT"/>
            <person name="Worley K.C."/>
            <person name="Wu D."/>
            <person name="Yang S."/>
            <person name="Yao Q.A."/>
            <person name="Ye J."/>
            <person name="Yeh R.F."/>
            <person name="Zaveri J.S."/>
            <person name="Zhan M."/>
            <person name="Zhang G."/>
            <person name="Zhao Q."/>
            <person name="Zheng L."/>
            <person name="Zheng X.H."/>
            <person name="Zhong F.N."/>
            <person name="Zhong W."/>
            <person name="Zhou X."/>
            <person name="Zhu S."/>
            <person name="Zhu X."/>
            <person name="Smith H.O."/>
            <person name="Gibbs R.A."/>
            <person name="Myers E.W."/>
            <person name="Rubin G.M."/>
            <person name="Venter J.C."/>
        </authorList>
    </citation>
    <scope>NUCLEOTIDE SEQUENCE [LARGE SCALE GENOMIC DNA]</scope>
    <source>
        <strain evidence="6">Berkeley</strain>
    </source>
</reference>
<dbReference type="Proteomes" id="UP000000803">
    <property type="component" value="Chromosome 3R"/>
</dbReference>
<dbReference type="InterPro" id="IPR001314">
    <property type="entry name" value="Peptidase_S1A"/>
</dbReference>
<keyword evidence="2" id="KW-0732">Signal</keyword>
<dbReference type="STRING" id="7227.FBpp0111650"/>
<evidence type="ECO:0000313" key="6">
    <source>
        <dbReference type="Proteomes" id="UP000000803"/>
    </source>
</evidence>
<sequence>MTAGSLCFLFTLVLAHQGSAYFLDFECVNHKPHQDVFKETPWMAFIASPTKNCSGTLINKQYVITTASCVFDQSESTVFLGRFDNIPQNRNRYVKHSVQSVYTHKLYNKQTFEHDIALLLLDDPVTFKMSIQPICIWLGEITNLNHLESNRWGLSEKMIFQRINTVKILKIKKCRDSFGITLKKSQICAGFQNGNICTETGSSLVKQIHYSGKLWNTLIGIQSYGVSERCIYNKIAHYIDWIVGVVLNVDVILLNSSDSGSDPRLD</sequence>
<dbReference type="UCSC" id="CG34437-RA">
    <property type="organism name" value="d. melanogaster"/>
</dbReference>
<dbReference type="PRINTS" id="PR00722">
    <property type="entry name" value="CHYMOTRYPSIN"/>
</dbReference>
<dbReference type="PANTHER" id="PTHR24260">
    <property type="match status" value="1"/>
</dbReference>
<dbReference type="Gene3D" id="2.40.10.10">
    <property type="entry name" value="Trypsin-like serine proteases"/>
    <property type="match status" value="2"/>
</dbReference>
<evidence type="ECO:0000256" key="1">
    <source>
        <dbReference type="ARBA" id="ARBA00023157"/>
    </source>
</evidence>
<dbReference type="InterPro" id="IPR001254">
    <property type="entry name" value="Trypsin_dom"/>
</dbReference>
<dbReference type="InParanoid" id="A8JRF0"/>
<dbReference type="InterPro" id="IPR009003">
    <property type="entry name" value="Peptidase_S1_PA"/>
</dbReference>
<dbReference type="HOGENOM" id="CLU_006842_0_3_1"/>
<evidence type="ECO:0000313" key="4">
    <source>
        <dbReference type="EMBL" id="ABW08791.1"/>
    </source>
</evidence>